<dbReference type="PANTHER" id="PTHR14534:SF3">
    <property type="entry name" value="GID COMPLEX SUBUNIT 4 HOMOLOG"/>
    <property type="match status" value="1"/>
</dbReference>
<dbReference type="GO" id="GO:0045721">
    <property type="term" value="P:negative regulation of gluconeogenesis"/>
    <property type="evidence" value="ECO:0007669"/>
    <property type="project" value="TreeGrafter"/>
</dbReference>
<evidence type="ECO:0000313" key="4">
    <source>
        <dbReference type="Proteomes" id="UP000326924"/>
    </source>
</evidence>
<reference evidence="3 4" key="1">
    <citation type="submission" date="2019-09" db="EMBL/GenBank/DDBJ databases">
        <title>Draft genome of the ectomycorrhizal ascomycete Sphaerosporella brunnea.</title>
        <authorList>
            <consortium name="DOE Joint Genome Institute"/>
            <person name="Benucci G.M."/>
            <person name="Marozzi G."/>
            <person name="Antonielli L."/>
            <person name="Sanchez S."/>
            <person name="Marco P."/>
            <person name="Wang X."/>
            <person name="Falini L.B."/>
            <person name="Barry K."/>
            <person name="Haridas S."/>
            <person name="Lipzen A."/>
            <person name="Labutti K."/>
            <person name="Grigoriev I.V."/>
            <person name="Murat C."/>
            <person name="Martin F."/>
            <person name="Albertini E."/>
            <person name="Donnini D."/>
            <person name="Bonito G."/>
        </authorList>
    </citation>
    <scope>NUCLEOTIDE SEQUENCE [LARGE SCALE GENOMIC DNA]</scope>
    <source>
        <strain evidence="3 4">Sb_GMNB300</strain>
    </source>
</reference>
<sequence length="492" mass="55518">MPPANTPSDTPSSLSPTDILPSFAQIEALSFNPASPLAEGSSSRRSVSRRERRALEQQLRRGWRESVRERERDRERDRDREQQAYGQPPGQRQSLYDWAPLPAAEDGRSSFPSYDELLRYSTRHAFRWTLDPIPGQSLPLSSSRSSGEDGGTAQLRPLRPGRARGSLWTDEELERARAQALRLAVGDDGAGGDGGDIVSMRFRFLHGLQAQLLNGRPGDWSGSAAVLPDASKDVERVIDYLSAVRMCRTPEESLRLAISRNDWCELFDQQPKCEDFVLDTSFLKVAETSWLKVGGVFWGSQVAPTALSSSARSSPRGSTSFGSSFSSASSQWSVKVSVSSIEYSQLRLTGTMEAFTDGKTNIKTYFEGEIIDFNKHTFRTLSFSSSLRDDANNWRKLDPFVHLNDADLVKSLTSRKYLMELNAKWLFLRIKEHCFLNPDPDVGGLTISGFYYLSLRREDGRIHGYYYDPQSQPYQELTLMPEKRLFPSYKFR</sequence>
<feature type="compositionally biased region" description="Low complexity" evidence="2">
    <location>
        <begin position="1"/>
        <end position="18"/>
    </location>
</feature>
<evidence type="ECO:0000256" key="2">
    <source>
        <dbReference type="SAM" id="MobiDB-lite"/>
    </source>
</evidence>
<comment type="similarity">
    <text evidence="1">Belongs to the GID4/VID24 family.</text>
</comment>
<dbReference type="OrthoDB" id="5416588at2759"/>
<dbReference type="Pfam" id="PF09783">
    <property type="entry name" value="Vac_ImportDeg"/>
    <property type="match status" value="1"/>
</dbReference>
<dbReference type="GO" id="GO:0034657">
    <property type="term" value="C:GID complex"/>
    <property type="evidence" value="ECO:0007669"/>
    <property type="project" value="TreeGrafter"/>
</dbReference>
<dbReference type="GO" id="GO:0043161">
    <property type="term" value="P:proteasome-mediated ubiquitin-dependent protein catabolic process"/>
    <property type="evidence" value="ECO:0007669"/>
    <property type="project" value="TreeGrafter"/>
</dbReference>
<proteinExistence type="inferred from homology"/>
<feature type="region of interest" description="Disordered" evidence="2">
    <location>
        <begin position="132"/>
        <end position="162"/>
    </location>
</feature>
<dbReference type="InParanoid" id="A0A5J5F809"/>
<dbReference type="PANTHER" id="PTHR14534">
    <property type="entry name" value="VACUOLAR IMPORT AND DEGRADATION PROTEIN 24"/>
    <property type="match status" value="1"/>
</dbReference>
<protein>
    <submittedName>
        <fullName evidence="3">Vacuolar import and degradation protein-domain-containing protein</fullName>
    </submittedName>
</protein>
<evidence type="ECO:0000256" key="1">
    <source>
        <dbReference type="ARBA" id="ARBA00061469"/>
    </source>
</evidence>
<feature type="compositionally biased region" description="Basic and acidic residues" evidence="2">
    <location>
        <begin position="53"/>
        <end position="82"/>
    </location>
</feature>
<dbReference type="AlphaFoldDB" id="A0A5J5F809"/>
<name>A0A5J5F809_9PEZI</name>
<comment type="caution">
    <text evidence="3">The sequence shown here is derived from an EMBL/GenBank/DDBJ whole genome shotgun (WGS) entry which is preliminary data.</text>
</comment>
<keyword evidence="4" id="KW-1185">Reference proteome</keyword>
<gene>
    <name evidence="3" type="ORF">FN846DRAFT_252005</name>
</gene>
<accession>A0A5J5F809</accession>
<dbReference type="Proteomes" id="UP000326924">
    <property type="component" value="Unassembled WGS sequence"/>
</dbReference>
<dbReference type="GO" id="GO:0007039">
    <property type="term" value="P:protein catabolic process in the vacuole"/>
    <property type="evidence" value="ECO:0007669"/>
    <property type="project" value="TreeGrafter"/>
</dbReference>
<evidence type="ECO:0000313" key="3">
    <source>
        <dbReference type="EMBL" id="KAA8912703.1"/>
    </source>
</evidence>
<feature type="region of interest" description="Disordered" evidence="2">
    <location>
        <begin position="1"/>
        <end position="96"/>
    </location>
</feature>
<dbReference type="EMBL" id="VXIS01000020">
    <property type="protein sequence ID" value="KAA8912703.1"/>
    <property type="molecule type" value="Genomic_DNA"/>
</dbReference>
<dbReference type="GO" id="GO:0005773">
    <property type="term" value="C:vacuole"/>
    <property type="evidence" value="ECO:0007669"/>
    <property type="project" value="GOC"/>
</dbReference>
<organism evidence="3 4">
    <name type="scientific">Sphaerosporella brunnea</name>
    <dbReference type="NCBI Taxonomy" id="1250544"/>
    <lineage>
        <taxon>Eukaryota</taxon>
        <taxon>Fungi</taxon>
        <taxon>Dikarya</taxon>
        <taxon>Ascomycota</taxon>
        <taxon>Pezizomycotina</taxon>
        <taxon>Pezizomycetes</taxon>
        <taxon>Pezizales</taxon>
        <taxon>Pyronemataceae</taxon>
        <taxon>Sphaerosporella</taxon>
    </lineage>
</organism>
<dbReference type="InterPro" id="IPR018618">
    <property type="entry name" value="GID4/10-like"/>
</dbReference>
<dbReference type="GO" id="GO:0006623">
    <property type="term" value="P:protein targeting to vacuole"/>
    <property type="evidence" value="ECO:0007669"/>
    <property type="project" value="TreeGrafter"/>
</dbReference>